<dbReference type="InterPro" id="IPR001227">
    <property type="entry name" value="Ac_transferase_dom_sf"/>
</dbReference>
<dbReference type="EMBL" id="DQ438988">
    <property type="protein sequence ID" value="ABE03935.1"/>
    <property type="molecule type" value="Genomic_DNA"/>
</dbReference>
<evidence type="ECO:0000256" key="2">
    <source>
        <dbReference type="ARBA" id="ARBA00022553"/>
    </source>
</evidence>
<keyword evidence="1" id="KW-0596">Phosphopantetheine</keyword>
<gene>
    <name evidence="12" type="primary">supA</name>
</gene>
<dbReference type="InterPro" id="IPR042104">
    <property type="entry name" value="PKS_dehydratase_sf"/>
</dbReference>
<dbReference type="Pfam" id="PF08242">
    <property type="entry name" value="Methyltransf_12"/>
    <property type="match status" value="1"/>
</dbReference>
<evidence type="ECO:0000256" key="7">
    <source>
        <dbReference type="PROSITE-ProRule" id="PRU01363"/>
    </source>
</evidence>
<organism evidence="12">
    <name type="scientific">Theonella swinhoei bacterial symbiont clone pSW1H8</name>
    <dbReference type="NCBI Taxonomy" id="377638"/>
    <lineage>
        <taxon>Bacteria</taxon>
        <taxon>environmental samples</taxon>
    </lineage>
</organism>
<dbReference type="InterPro" id="IPR049552">
    <property type="entry name" value="PKS_DH_N"/>
</dbReference>
<dbReference type="PROSITE" id="PS50075">
    <property type="entry name" value="CARRIER"/>
    <property type="match status" value="1"/>
</dbReference>
<dbReference type="Pfam" id="PF22621">
    <property type="entry name" value="CurL-like_PKS_C"/>
    <property type="match status" value="2"/>
</dbReference>
<dbReference type="InterPro" id="IPR036736">
    <property type="entry name" value="ACP-like_sf"/>
</dbReference>
<dbReference type="CDD" id="cd00833">
    <property type="entry name" value="PKS"/>
    <property type="match status" value="2"/>
</dbReference>
<dbReference type="Pfam" id="PF08659">
    <property type="entry name" value="KR"/>
    <property type="match status" value="1"/>
</dbReference>
<dbReference type="Gene3D" id="3.40.50.150">
    <property type="entry name" value="Vaccinia Virus protein VP39"/>
    <property type="match status" value="1"/>
</dbReference>
<dbReference type="GO" id="GO:0005737">
    <property type="term" value="C:cytoplasm"/>
    <property type="evidence" value="ECO:0007669"/>
    <property type="project" value="TreeGrafter"/>
</dbReference>
<dbReference type="Pfam" id="PF08240">
    <property type="entry name" value="ADH_N"/>
    <property type="match status" value="1"/>
</dbReference>
<dbReference type="InterPro" id="IPR057326">
    <property type="entry name" value="KR_dom"/>
</dbReference>
<dbReference type="SUPFAM" id="SSF50129">
    <property type="entry name" value="GroES-like"/>
    <property type="match status" value="1"/>
</dbReference>
<dbReference type="InterPro" id="IPR006162">
    <property type="entry name" value="Ppantetheine_attach_site"/>
</dbReference>
<dbReference type="PANTHER" id="PTHR43775">
    <property type="entry name" value="FATTY ACID SYNTHASE"/>
    <property type="match status" value="1"/>
</dbReference>
<dbReference type="FunFam" id="3.40.47.10:FF:000019">
    <property type="entry name" value="Polyketide synthase type I"/>
    <property type="match status" value="1"/>
</dbReference>
<feature type="domain" description="Ketosynthase family 3 (KS3)" evidence="10">
    <location>
        <begin position="29"/>
        <end position="458"/>
    </location>
</feature>
<dbReference type="InterPro" id="IPR016039">
    <property type="entry name" value="Thiolase-like"/>
</dbReference>
<dbReference type="InterPro" id="IPR049551">
    <property type="entry name" value="PKS_DH_C"/>
</dbReference>
<dbReference type="InterPro" id="IPR050091">
    <property type="entry name" value="PKS_NRPS_Biosynth_Enz"/>
</dbReference>
<dbReference type="PROSITE" id="PS52004">
    <property type="entry name" value="KS3_2"/>
    <property type="match status" value="2"/>
</dbReference>
<accession>A4U8T3</accession>
<dbReference type="InterPro" id="IPR013968">
    <property type="entry name" value="PKS_KR"/>
</dbReference>
<dbReference type="InterPro" id="IPR029063">
    <property type="entry name" value="SAM-dependent_MTases_sf"/>
</dbReference>
<feature type="region of interest" description="N-terminal hotdog fold" evidence="7">
    <location>
        <begin position="963"/>
        <end position="1093"/>
    </location>
</feature>
<dbReference type="SUPFAM" id="SSF47336">
    <property type="entry name" value="ACP-like"/>
    <property type="match status" value="1"/>
</dbReference>
<name>A4U8T3_9BACT</name>
<dbReference type="Pfam" id="PF13602">
    <property type="entry name" value="ADH_zinc_N_2"/>
    <property type="match status" value="1"/>
</dbReference>
<dbReference type="InterPro" id="IPR011032">
    <property type="entry name" value="GroES-like_sf"/>
</dbReference>
<keyword evidence="3" id="KW-0808">Transferase</keyword>
<feature type="active site" description="Proton acceptor; for dehydratase activity" evidence="7">
    <location>
        <position position="994"/>
    </location>
</feature>
<dbReference type="InterPro" id="IPR014030">
    <property type="entry name" value="Ketoacyl_synth_N"/>
</dbReference>
<feature type="domain" description="Ketosynthase family 3 (KS3)" evidence="10">
    <location>
        <begin position="2602"/>
        <end position="3023"/>
    </location>
</feature>
<dbReference type="SUPFAM" id="SSF55048">
    <property type="entry name" value="Probable ACP-binding domain of malonyl-CoA ACP transacylase"/>
    <property type="match status" value="1"/>
</dbReference>
<evidence type="ECO:0000259" key="9">
    <source>
        <dbReference type="PROSITE" id="PS50075"/>
    </source>
</evidence>
<dbReference type="CDD" id="cd08955">
    <property type="entry name" value="KR_2_FAS_SDR_x"/>
    <property type="match status" value="1"/>
</dbReference>
<proteinExistence type="predicted"/>
<dbReference type="SUPFAM" id="SSF53901">
    <property type="entry name" value="Thiolase-like"/>
    <property type="match status" value="2"/>
</dbReference>
<feature type="active site" description="Proton donor; for dehydratase activity" evidence="7">
    <location>
        <position position="1167"/>
    </location>
</feature>
<dbReference type="CDD" id="cd02440">
    <property type="entry name" value="AdoMet_MTases"/>
    <property type="match status" value="1"/>
</dbReference>
<dbReference type="GO" id="GO:0006633">
    <property type="term" value="P:fatty acid biosynthetic process"/>
    <property type="evidence" value="ECO:0007669"/>
    <property type="project" value="InterPro"/>
</dbReference>
<protein>
    <submittedName>
        <fullName evidence="12">SupA</fullName>
    </submittedName>
</protein>
<dbReference type="PROSITE" id="PS00012">
    <property type="entry name" value="PHOSPHOPANTETHEINE"/>
    <property type="match status" value="1"/>
</dbReference>
<dbReference type="GO" id="GO:0071770">
    <property type="term" value="P:DIM/DIP cell wall layer assembly"/>
    <property type="evidence" value="ECO:0007669"/>
    <property type="project" value="TreeGrafter"/>
</dbReference>
<dbReference type="SMART" id="SM00829">
    <property type="entry name" value="PKS_ER"/>
    <property type="match status" value="1"/>
</dbReference>
<dbReference type="Gene3D" id="3.40.50.720">
    <property type="entry name" value="NAD(P)-binding Rossmann-like Domain"/>
    <property type="match status" value="3"/>
</dbReference>
<dbReference type="SUPFAM" id="SSF51735">
    <property type="entry name" value="NAD(P)-binding Rossmann-fold domains"/>
    <property type="match status" value="3"/>
</dbReference>
<evidence type="ECO:0000313" key="12">
    <source>
        <dbReference type="EMBL" id="ABE03935.1"/>
    </source>
</evidence>
<dbReference type="SMART" id="SM00822">
    <property type="entry name" value="PKS_KR"/>
    <property type="match status" value="1"/>
</dbReference>
<dbReference type="GO" id="GO:0004315">
    <property type="term" value="F:3-oxoacyl-[acyl-carrier-protein] synthase activity"/>
    <property type="evidence" value="ECO:0007669"/>
    <property type="project" value="InterPro"/>
</dbReference>
<dbReference type="SUPFAM" id="SSF52151">
    <property type="entry name" value="FabD/lysophospholipase-like"/>
    <property type="match status" value="2"/>
</dbReference>
<dbReference type="SMART" id="SM00826">
    <property type="entry name" value="PKS_DH"/>
    <property type="match status" value="1"/>
</dbReference>
<dbReference type="InterPro" id="IPR020841">
    <property type="entry name" value="PKS_Beta-ketoAc_synthase_dom"/>
</dbReference>
<keyword evidence="4" id="KW-0521">NADP</keyword>
<dbReference type="InterPro" id="IPR018201">
    <property type="entry name" value="Ketoacyl_synth_AS"/>
</dbReference>
<dbReference type="InterPro" id="IPR009081">
    <property type="entry name" value="PP-bd_ACP"/>
</dbReference>
<dbReference type="PROSITE" id="PS52019">
    <property type="entry name" value="PKS_MFAS_DH"/>
    <property type="match status" value="1"/>
</dbReference>
<evidence type="ECO:0000256" key="6">
    <source>
        <dbReference type="ARBA" id="ARBA00023315"/>
    </source>
</evidence>
<dbReference type="InterPro" id="IPR020806">
    <property type="entry name" value="PKS_PP-bd"/>
</dbReference>
<dbReference type="Gene3D" id="1.10.1200.10">
    <property type="entry name" value="ACP-like"/>
    <property type="match status" value="1"/>
</dbReference>
<feature type="region of interest" description="Disordered" evidence="8">
    <location>
        <begin position="1"/>
        <end position="29"/>
    </location>
</feature>
<dbReference type="Gene3D" id="3.10.129.110">
    <property type="entry name" value="Polyketide synthase dehydratase"/>
    <property type="match status" value="1"/>
</dbReference>
<dbReference type="SMART" id="SM00827">
    <property type="entry name" value="PKS_AT"/>
    <property type="match status" value="2"/>
</dbReference>
<dbReference type="SMART" id="SM01294">
    <property type="entry name" value="PKS_PP_betabranch"/>
    <property type="match status" value="1"/>
</dbReference>
<dbReference type="InterPro" id="IPR013217">
    <property type="entry name" value="Methyltransf_12"/>
</dbReference>
<dbReference type="InterPro" id="IPR020807">
    <property type="entry name" value="PKS_DH"/>
</dbReference>
<evidence type="ECO:0000256" key="5">
    <source>
        <dbReference type="ARBA" id="ARBA00023268"/>
    </source>
</evidence>
<feature type="domain" description="Carrier" evidence="9">
    <location>
        <begin position="2499"/>
        <end position="2577"/>
    </location>
</feature>
<dbReference type="InterPro" id="IPR014043">
    <property type="entry name" value="Acyl_transferase_dom"/>
</dbReference>
<evidence type="ECO:0000256" key="8">
    <source>
        <dbReference type="SAM" id="MobiDB-lite"/>
    </source>
</evidence>
<sequence>MTKLADLSKTTGAVPAEADHPKPEVPGPGEPIAIVGMACRFPGAPSISAFWRLLEAGQNAVTEGVPGSGVGRVDELFPNAVNLSSACRFCAYIDEIEQFDASFFRISPVEAQWLDPQQRMMLETSWQALEDAGMDPDRLKGSRTGVYTGISNDEYRMLVVESSKPAEAAACLYALSGTNLNGTSGRVAFVLGLMGPAKAVDAACASSLVSVHDAVADLQQGKADLAIAGGVQAILNGRVFELRADSMMLSPDGQCKAFDASANGYVRGEGCGVVVLKRLSEAEADGDRIWGVIRGSAVNHGGASTGLTVPHTPALEQVIEAALSQAGIPPSEVDYLEAHGTGTAVGDPIELNAVASVYGRGRAADRPLLVGSVKTNIGHLESAAGIAGLIKAVLVMQRGVIPKHLHFRVPNPSLDWERLPLRVPSSMMDLPQRAGRLRLAGVNSFGISGTNAHIVVEEYSAPDGSAYGQRRVAGSARTVAAPLPATVEDLPPTQGLRQREARLLPLSGKSETALRELAKRYLSWLDEHAEEHASESAAEPLLADMAWTAGVGRSHFDHRAGVIFHNAESLQERLSALAEAGTGERPRAATKVAFAYTGQGSQWAGMGEALYEREPVARAVLDRCEEVFRAERGTSLLDVMFGCSESNLNDTAWEQPALYALECALTALWSSVGVRPSVVVGHSVGELAAAQAAGVFSLEDGMRFAAARGTLLSETEPGAMAAVFAPSARVASTVEALNSSTAGVGLSISADNGTHQVVSGPVAEVETVSKRFESEGVRVRRLNTTRAFHSSLVEPALDALEASLDGVAISPPSLTVVSNLTGRAVEPDQALDGAYWRRHAREAVAFARGVRTLAELGVDLVVEIGPRSVLATMAVAAWPESAQRPAPVVLSSLYPPSGNASESAGGADFMQAVAEVYQAGLPIRFAALFAGEARRRISLPGYPFQRERHWLEATRQRRPRAVHPLLGIRQESASGEITFETEVFHSDPEWLSDHRVFGRIIAPGALYGAMAASACLAEGRGSVVVEEMQLHNALIFPEEDFEDGTGEEGRKVQVVLDPSEQANLRRVQIFSKGSEEGWTLHVEGRVSPGAPMPEAGGGTDLDSLKASLSPVDVASYYRARAGTGIDLGPFFRTLERVWSRPGEALGEVSFPEALGRNEPDVHPLLLDGCFQVVAAARNPGGAEDGTTYLPFGWERLWLTGRLPERVVCHVRMSEASQGTEGEAGEPPEVLSGELRIYDVNGVLLGGLSGYTVKRATRAALLSAVEGVKELLYEVVWRDSALAPGMLPADFLPSPATVAARSGLLSDYLADEGVERTARSALLTDLERWSRSCALATLEKLSWQRRAGEVVDPDDLRQRLEVIADHERLFLRMLEMLAKSGVLEEVDGGFVVKVGAEDPLPEEMPRDPEEFATRMAELYPHGSTEIGLFQRCGGALADVLRGRADPLTLLFSSGEPTPGDLYLKAPVARAANRLLGETVRALVAGLPDGRRLRVIEVGAGTGSATAAVLPELPAGRFDYMYTDISAGFFAEAEARFGGDEASIAYRALDIERDPVALGFAAHGYDLLIASNVLHATRYLEETLAHCRQLLAPSGQLVALENLRGQGWMDLTFGQLDGWWRFADDYRPHHALVGPAVWRRALGDVGFGKVEVLGVEESDSTEMPDKGVIVAQGPVEVTERPAVWVLAADSGGAAEELAAELTARNQTVVLANLEPRENGDSGEDGSGIIRTTVDIERRESWQSLLENLPGDAPLGGVVHLVALGGHGPNATTEEMAEDTRRAAASALALSQGLAEAAAAPEKGMWFLTRGAQVLERERTGELAGATLWGFGKAVAREAAHLKPRMIDLDPGEMAPAPDLVNELLCPDPENHIAYRSGRRKVARLVRAGDVAERLTLPEESTWVLAPDPGGIFEKPCVKPLPARPLEPKEVRVAVEAAGLNFWDVFRSLGFIEQGNLGRELCGHILDVGSEVSTVSVGDHVVGLGFGAFAAEMVTREELVAPAPPGISVTELATVPSAFVSAALSYELSGLKADERVLIHAGAGGVGLAAIQLAQAAGAEVFATASAPKQEYLRSLGVAHVFDSRQTRFGEEILEATGGAGVDMVLNSLTGEGFIEASLSCLAQGGRFVELARRDILSEEEMAAVRPDVAYSILELDVLKKTDPAWVGRVLRDVMERLSAGELKPLVHSRWPLAEAGPALRFMRSARHLGKIVVTTPPLVRGRLRQDRTYLVTGGLGGIGCAVAGWLADRGAGTIVLNGRRPPDPEAQEAMGALRARGVTVRVELADVTDSAAVDEMLARMDRELPPLGGVIHSVGVLSDGALGNQSWERFEQVLWPKVLGGWHLHRATADRNLDLFILFSSRVGVMGNPGQANHAAANAFLDQLAAHRRALGLPGQAIAWGAWSEIGEAAEQRERIERQRAALGGRWFTPQQGLRALDRLVRQDVTSSVVMSMDWSVFQEAVEDRPPLLEELLSASPEAEADSPALADDLISRLQETPAAEREGLLVSFLQQELQAVLRLPSAPAPTVGFFDLGMDSLMAVELRNRLNRAFADEYVASNTVVFDYPAIDVLARHLAEELGEIGGTPTPQAQPEPERRPAVRGEEDQIAIVGMACRFPGAPDLAAFWRQLESGGDAVTDGRRDSGPWSGVAGDPVAEEAIYRRGGFVEGLDRFDADFFGIRTIEARMMDPRQRMLLETSWRALEDAGIDPGPLKGSRAGVYAGLSGGSEYRDLIAADGQDDSYLGTAGSVAIGRIAFALGLMGPAVPVDMTCASSLVAVHQAVAALRQGEVDLGLAGGVHAVLSPPITRFMAEFGMLSASGRCRTFDAEADGFVRGEGCGMVVLKRLSDAKADGDRIWGVIRGSAVNQNGASAALTVPNGMAQEQVLQEALSRAGIPPAEVDYLEAHATGSPLGDPIEVRAAATVYGRGRDANRPLLLGTVKTNIGHLEPAAGIAGLIKVMLAMKRGVIPKHLHFENPNPHLDWNELPVRVTSEAMDWPLTPDRPPRAGISAFALSGTNAHLVVEGYGAPEGASAADVERYSSAGSAQPVAVPLPELIVESPTTEELRPRRTRLLPLSGKSDDALRELAGHYISWLDERAGEPSSENIATEPLLSDMAWTAAVGRSHFAHRAGVLFDDIASLREGLRALAESEGGSEPQTATRVAFVYAGEGSHWVGMGEELYESEPVARAVLDRCDAAMRDERGTSLLDVMFGRSGGDLDDPAWTQPALYALECALAALWSAAGVRPSAAVGHGLGELAAAQAAGVFDLGQGLRIASARAAETATLSGTRSTGSSPDGLETALIDVAFAPPSFTLISSVTGRAVGSSEVLDAGYWRQAQQNAPHERSARTLADLGVDLLIEIGPQSDLGPAVALAWPATAGEVPGSPFVLSSLNRPSSDKSVPRSENGFARTVAKAYEAGLSISFAGLFAGESRSRISLPSYPFQRSHYWFNDRQPPTSTAMP</sequence>
<dbReference type="GO" id="GO:0031177">
    <property type="term" value="F:phosphopantetheine binding"/>
    <property type="evidence" value="ECO:0007669"/>
    <property type="project" value="InterPro"/>
</dbReference>
<dbReference type="Gene3D" id="3.30.70.3290">
    <property type="match status" value="1"/>
</dbReference>
<keyword evidence="2" id="KW-0597">Phosphoprotein</keyword>
<keyword evidence="6" id="KW-0012">Acyltransferase</keyword>
<evidence type="ECO:0000256" key="1">
    <source>
        <dbReference type="ARBA" id="ARBA00022450"/>
    </source>
</evidence>
<dbReference type="Gene3D" id="3.40.366.10">
    <property type="entry name" value="Malonyl-Coenzyme A Acyl Carrier Protein, domain 2"/>
    <property type="match status" value="2"/>
</dbReference>
<evidence type="ECO:0000259" key="11">
    <source>
        <dbReference type="PROSITE" id="PS52019"/>
    </source>
</evidence>
<dbReference type="PANTHER" id="PTHR43775:SF37">
    <property type="entry name" value="SI:DKEY-61P9.11"/>
    <property type="match status" value="1"/>
</dbReference>
<feature type="region of interest" description="Disordered" evidence="8">
    <location>
        <begin position="2579"/>
        <end position="2599"/>
    </location>
</feature>
<evidence type="ECO:0000256" key="4">
    <source>
        <dbReference type="ARBA" id="ARBA00022857"/>
    </source>
</evidence>
<dbReference type="GO" id="GO:0005886">
    <property type="term" value="C:plasma membrane"/>
    <property type="evidence" value="ECO:0007669"/>
    <property type="project" value="TreeGrafter"/>
</dbReference>
<dbReference type="PROSITE" id="PS00606">
    <property type="entry name" value="KS3_1"/>
    <property type="match status" value="1"/>
</dbReference>
<dbReference type="SMART" id="SM00823">
    <property type="entry name" value="PKS_PP"/>
    <property type="match status" value="1"/>
</dbReference>
<dbReference type="InterPro" id="IPR013154">
    <property type="entry name" value="ADH-like_N"/>
</dbReference>
<dbReference type="InterPro" id="IPR014031">
    <property type="entry name" value="Ketoacyl_synth_C"/>
</dbReference>
<dbReference type="Pfam" id="PF21089">
    <property type="entry name" value="PKS_DH_N"/>
    <property type="match status" value="1"/>
</dbReference>
<dbReference type="Pfam" id="PF00550">
    <property type="entry name" value="PP-binding"/>
    <property type="match status" value="1"/>
</dbReference>
<dbReference type="SMART" id="SM00825">
    <property type="entry name" value="PKS_KS"/>
    <property type="match status" value="2"/>
</dbReference>
<feature type="region of interest" description="C-terminal hotdog fold" evidence="7">
    <location>
        <begin position="1108"/>
        <end position="1261"/>
    </location>
</feature>
<dbReference type="InterPro" id="IPR016036">
    <property type="entry name" value="Malonyl_transacylase_ACP-bd"/>
</dbReference>
<feature type="domain" description="PKS/mFAS DH" evidence="11">
    <location>
        <begin position="963"/>
        <end position="1261"/>
    </location>
</feature>
<dbReference type="InterPro" id="IPR036291">
    <property type="entry name" value="NAD(P)-bd_dom_sf"/>
</dbReference>
<dbReference type="GO" id="GO:0016491">
    <property type="term" value="F:oxidoreductase activity"/>
    <property type="evidence" value="ECO:0007669"/>
    <property type="project" value="InterPro"/>
</dbReference>
<dbReference type="InterPro" id="IPR020843">
    <property type="entry name" value="ER"/>
</dbReference>
<dbReference type="Gene3D" id="3.90.180.10">
    <property type="entry name" value="Medium-chain alcohol dehydrogenases, catalytic domain"/>
    <property type="match status" value="1"/>
</dbReference>
<dbReference type="InterPro" id="IPR049900">
    <property type="entry name" value="PKS_mFAS_DH"/>
</dbReference>
<dbReference type="Gene3D" id="3.40.47.10">
    <property type="match status" value="2"/>
</dbReference>
<dbReference type="Pfam" id="PF02801">
    <property type="entry name" value="Ketoacyl-synt_C"/>
    <property type="match status" value="2"/>
</dbReference>
<dbReference type="SUPFAM" id="SSF53335">
    <property type="entry name" value="S-adenosyl-L-methionine-dependent methyltransferases"/>
    <property type="match status" value="1"/>
</dbReference>
<keyword evidence="5" id="KW-0511">Multifunctional enzyme</keyword>
<dbReference type="Pfam" id="PF00109">
    <property type="entry name" value="ketoacyl-synt"/>
    <property type="match status" value="2"/>
</dbReference>
<evidence type="ECO:0000256" key="3">
    <source>
        <dbReference type="ARBA" id="ARBA00022679"/>
    </source>
</evidence>
<dbReference type="CDD" id="cd05195">
    <property type="entry name" value="enoyl_red"/>
    <property type="match status" value="1"/>
</dbReference>
<dbReference type="Pfam" id="PF14765">
    <property type="entry name" value="PS-DH"/>
    <property type="match status" value="1"/>
</dbReference>
<dbReference type="Pfam" id="PF00698">
    <property type="entry name" value="Acyl_transf_1"/>
    <property type="match status" value="2"/>
</dbReference>
<evidence type="ECO:0000259" key="10">
    <source>
        <dbReference type="PROSITE" id="PS52004"/>
    </source>
</evidence>
<reference evidence="12" key="1">
    <citation type="journal article" date="2007" name="Appl. Environ. Microbiol.">
        <title>Widespread occurrence and genomic context of unusually small polyketide synthase genes in microbial consortia associated with marine sponges.</title>
        <authorList>
            <person name="Fieseler L."/>
            <person name="Hentschel U."/>
            <person name="Grozdanov L."/>
            <person name="Schirmer A."/>
            <person name="Wen G."/>
            <person name="Platzer M."/>
            <person name="Hrvatin S."/>
            <person name="Butzke D."/>
            <person name="Zimmermann K."/>
            <person name="Piel J."/>
        </authorList>
    </citation>
    <scope>NUCLEOTIDE SEQUENCE</scope>
</reference>
<dbReference type="GO" id="GO:0004312">
    <property type="term" value="F:fatty acid synthase activity"/>
    <property type="evidence" value="ECO:0007669"/>
    <property type="project" value="TreeGrafter"/>
</dbReference>
<dbReference type="InterPro" id="IPR016035">
    <property type="entry name" value="Acyl_Trfase/lysoPLipase"/>
</dbReference>